<proteinExistence type="predicted"/>
<keyword evidence="2" id="KW-1185">Reference proteome</keyword>
<dbReference type="Proteomes" id="UP000276133">
    <property type="component" value="Unassembled WGS sequence"/>
</dbReference>
<dbReference type="AlphaFoldDB" id="A0A3M7PJK1"/>
<name>A0A3M7PJK1_BRAPC</name>
<dbReference type="EMBL" id="REGN01010376">
    <property type="protein sequence ID" value="RMZ99173.1"/>
    <property type="molecule type" value="Genomic_DNA"/>
</dbReference>
<evidence type="ECO:0000313" key="2">
    <source>
        <dbReference type="Proteomes" id="UP000276133"/>
    </source>
</evidence>
<sequence>MFVFTQIKEKKLRQEKITRPLMKKESIEPLSKTKRVVKSHKSQLISAFKHSSLGNLKGLITESQKKALQLHLNGYLYRINNKNITKHHSWRWIKSKCTATCTTSGSSIGE</sequence>
<protein>
    <submittedName>
        <fullName evidence="1">Uncharacterized protein</fullName>
    </submittedName>
</protein>
<reference evidence="1 2" key="1">
    <citation type="journal article" date="2018" name="Sci. Rep.">
        <title>Genomic signatures of local adaptation to the degree of environmental predictability in rotifers.</title>
        <authorList>
            <person name="Franch-Gras L."/>
            <person name="Hahn C."/>
            <person name="Garcia-Roger E.M."/>
            <person name="Carmona M.J."/>
            <person name="Serra M."/>
            <person name="Gomez A."/>
        </authorList>
    </citation>
    <scope>NUCLEOTIDE SEQUENCE [LARGE SCALE GENOMIC DNA]</scope>
    <source>
        <strain evidence="1">HYR1</strain>
    </source>
</reference>
<dbReference type="Gene3D" id="2.20.25.240">
    <property type="match status" value="1"/>
</dbReference>
<evidence type="ECO:0000313" key="1">
    <source>
        <dbReference type="EMBL" id="RMZ99173.1"/>
    </source>
</evidence>
<comment type="caution">
    <text evidence="1">The sequence shown here is derived from an EMBL/GenBank/DDBJ whole genome shotgun (WGS) entry which is preliminary data.</text>
</comment>
<gene>
    <name evidence="1" type="ORF">BpHYR1_040303</name>
</gene>
<organism evidence="1 2">
    <name type="scientific">Brachionus plicatilis</name>
    <name type="common">Marine rotifer</name>
    <name type="synonym">Brachionus muelleri</name>
    <dbReference type="NCBI Taxonomy" id="10195"/>
    <lineage>
        <taxon>Eukaryota</taxon>
        <taxon>Metazoa</taxon>
        <taxon>Spiralia</taxon>
        <taxon>Gnathifera</taxon>
        <taxon>Rotifera</taxon>
        <taxon>Eurotatoria</taxon>
        <taxon>Monogononta</taxon>
        <taxon>Pseudotrocha</taxon>
        <taxon>Ploima</taxon>
        <taxon>Brachionidae</taxon>
        <taxon>Brachionus</taxon>
    </lineage>
</organism>
<accession>A0A3M7PJK1</accession>